<feature type="active site" description="Proton acceptor" evidence="6">
    <location>
        <position position="210"/>
    </location>
</feature>
<dbReference type="GO" id="GO:0019867">
    <property type="term" value="C:outer membrane"/>
    <property type="evidence" value="ECO:0007669"/>
    <property type="project" value="InterPro"/>
</dbReference>
<evidence type="ECO:0000256" key="3">
    <source>
        <dbReference type="ARBA" id="ARBA00022963"/>
    </source>
</evidence>
<dbReference type="RefSeq" id="WP_132542167.1">
    <property type="nucleotide sequence ID" value="NZ_SLWY01000010.1"/>
</dbReference>
<comment type="subcellular location">
    <subcellularLocation>
        <location evidence="1">Membrane</location>
    </subcellularLocation>
</comment>
<feature type="domain" description="PNPLA" evidence="8">
    <location>
        <begin position="31"/>
        <end position="223"/>
    </location>
</feature>
<sequence>MPRLCPLLPLLLALLGLSLPGHAAEPPRIGLVLSGGGARGSAHIGVLKVLEEMRIPVHVVAATSMGSIVGGAWASGRDAAELETIVTRIDWRDLFQDDPPRQEKPVRRKLDDRRSVVNATLGYGEGTLRLPKGAVNGQKLGIFLRDLTRNAEGIHNFDEMNIPFRAIGTDLESGGMKVFDSGDLALAMRASMSVPTAFAPVEIDGRLYVDGGLTRNLPVDVVRAMGVDVVIAVNLGTPLLKRDELGSVIGVTAQMINILTEQNVQAQLQALRPGRDVLILPQLSDISAADFERAPQAIASGERAARAVAAELARYSVDPVTYAAWQARHNAQRPAIEHLDEVRISGLKRVNPTVAERVLIPPKSGDGLPRADLEKRVGELYGYGDFERIDYRVLRENGRDLAIVDTVEKTWGPTYIRFGLGMSTDFRGDSNFALRSSINSTWMNALGAEWKTDIQLGNTAGFVSEFYQPLQAGPGLFVAPYVEGQRETISLFDGDRRVARYDVKTYDLGVDVGSAIGNDAELRLGLLYGGSSSDVDTGVDAFPDQRLDEGGLRLRFVYDTLDSLDFPHAGTRFAVSAYRALEAFGADSEYGRVRTDWLSAFTVGQGTLLASAYAGSNFSGELPFYNQFTLGGFMRLSGYDTDRFRGDKAALGRLTYYYRLGARPANMDLYLGGSLEYGRVWDSHSPLDAEGEHGAASVFFGVDSFLGPAYFGVGVNDEGDTGFYMLIGRPW</sequence>
<feature type="short sequence motif" description="GXGXXG" evidence="6">
    <location>
        <begin position="35"/>
        <end position="40"/>
    </location>
</feature>
<keyword evidence="4 6" id="KW-0443">Lipid metabolism</keyword>
<evidence type="ECO:0000256" key="4">
    <source>
        <dbReference type="ARBA" id="ARBA00023098"/>
    </source>
</evidence>
<reference evidence="9 10" key="1">
    <citation type="submission" date="2019-03" db="EMBL/GenBank/DDBJ databases">
        <title>Genomic Encyclopedia of Type Strains, Phase IV (KMG-IV): sequencing the most valuable type-strain genomes for metagenomic binning, comparative biology and taxonomic classification.</title>
        <authorList>
            <person name="Goeker M."/>
        </authorList>
    </citation>
    <scope>NUCLEOTIDE SEQUENCE [LARGE SCALE GENOMIC DNA]</scope>
    <source>
        <strain evidence="9 10">DSM 25287</strain>
    </source>
</reference>
<evidence type="ECO:0000256" key="2">
    <source>
        <dbReference type="ARBA" id="ARBA00022801"/>
    </source>
</evidence>
<protein>
    <submittedName>
        <fullName evidence="9">NTE family protein</fullName>
    </submittedName>
</protein>
<dbReference type="InterPro" id="IPR050301">
    <property type="entry name" value="NTE"/>
</dbReference>
<evidence type="ECO:0000313" key="10">
    <source>
        <dbReference type="Proteomes" id="UP000295765"/>
    </source>
</evidence>
<dbReference type="PANTHER" id="PTHR14226">
    <property type="entry name" value="NEUROPATHY TARGET ESTERASE/SWISS CHEESE D.MELANOGASTER"/>
    <property type="match status" value="1"/>
</dbReference>
<dbReference type="Gene3D" id="3.40.1090.10">
    <property type="entry name" value="Cytosolic phospholipase A2 catalytic domain"/>
    <property type="match status" value="2"/>
</dbReference>
<keyword evidence="5" id="KW-0472">Membrane</keyword>
<comment type="caution">
    <text evidence="9">The sequence shown here is derived from an EMBL/GenBank/DDBJ whole genome shotgun (WGS) entry which is preliminary data.</text>
</comment>
<comment type="caution">
    <text evidence="6">Lacks conserved residue(s) required for the propagation of feature annotation.</text>
</comment>
<dbReference type="InterPro" id="IPR016035">
    <property type="entry name" value="Acyl_Trfase/lysoPLipase"/>
</dbReference>
<dbReference type="PROSITE" id="PS51635">
    <property type="entry name" value="PNPLA"/>
    <property type="match status" value="1"/>
</dbReference>
<evidence type="ECO:0000256" key="6">
    <source>
        <dbReference type="PROSITE-ProRule" id="PRU01161"/>
    </source>
</evidence>
<dbReference type="EMBL" id="SLWY01000010">
    <property type="protein sequence ID" value="TCO81011.1"/>
    <property type="molecule type" value="Genomic_DNA"/>
</dbReference>
<dbReference type="OrthoDB" id="5290098at2"/>
<keyword evidence="7" id="KW-0732">Signal</keyword>
<dbReference type="InterPro" id="IPR000184">
    <property type="entry name" value="Bac_surfAg_D15"/>
</dbReference>
<dbReference type="Gene3D" id="2.40.160.50">
    <property type="entry name" value="membrane protein fhac: a member of the omp85/tpsb transporter family"/>
    <property type="match status" value="1"/>
</dbReference>
<dbReference type="GO" id="GO:0016787">
    <property type="term" value="F:hydrolase activity"/>
    <property type="evidence" value="ECO:0007669"/>
    <property type="project" value="UniProtKB-UniRule"/>
</dbReference>
<evidence type="ECO:0000256" key="7">
    <source>
        <dbReference type="SAM" id="SignalP"/>
    </source>
</evidence>
<keyword evidence="10" id="KW-1185">Reference proteome</keyword>
<dbReference type="Pfam" id="PF01734">
    <property type="entry name" value="Patatin"/>
    <property type="match status" value="1"/>
</dbReference>
<evidence type="ECO:0000313" key="9">
    <source>
        <dbReference type="EMBL" id="TCO81011.1"/>
    </source>
</evidence>
<name>A0A4R2L1U2_9GAMM</name>
<feature type="short sequence motif" description="DGA/G" evidence="6">
    <location>
        <begin position="210"/>
        <end position="212"/>
    </location>
</feature>
<dbReference type="Proteomes" id="UP000295765">
    <property type="component" value="Unassembled WGS sequence"/>
</dbReference>
<gene>
    <name evidence="9" type="ORF">EV699_11036</name>
</gene>
<dbReference type="GO" id="GO:0016042">
    <property type="term" value="P:lipid catabolic process"/>
    <property type="evidence" value="ECO:0007669"/>
    <property type="project" value="UniProtKB-UniRule"/>
</dbReference>
<dbReference type="AlphaFoldDB" id="A0A4R2L1U2"/>
<dbReference type="CDD" id="cd07205">
    <property type="entry name" value="Pat_PNPLA6_PNPLA7_NTE1_like"/>
    <property type="match status" value="1"/>
</dbReference>
<evidence type="ECO:0000259" key="8">
    <source>
        <dbReference type="PROSITE" id="PS51635"/>
    </source>
</evidence>
<dbReference type="Pfam" id="PF01103">
    <property type="entry name" value="Omp85"/>
    <property type="match status" value="1"/>
</dbReference>
<keyword evidence="2 6" id="KW-0378">Hydrolase</keyword>
<dbReference type="SUPFAM" id="SSF52151">
    <property type="entry name" value="FabD/lysophospholipase-like"/>
    <property type="match status" value="1"/>
</dbReference>
<keyword evidence="3 6" id="KW-0442">Lipid degradation</keyword>
<dbReference type="PANTHER" id="PTHR14226:SF29">
    <property type="entry name" value="NEUROPATHY TARGET ESTERASE SWS"/>
    <property type="match status" value="1"/>
</dbReference>
<proteinExistence type="predicted"/>
<evidence type="ECO:0000256" key="5">
    <source>
        <dbReference type="ARBA" id="ARBA00023136"/>
    </source>
</evidence>
<dbReference type="InterPro" id="IPR002641">
    <property type="entry name" value="PNPLA_dom"/>
</dbReference>
<evidence type="ECO:0000256" key="1">
    <source>
        <dbReference type="ARBA" id="ARBA00004370"/>
    </source>
</evidence>
<feature type="chain" id="PRO_5020944202" evidence="7">
    <location>
        <begin position="24"/>
        <end position="731"/>
    </location>
</feature>
<organism evidence="9 10">
    <name type="scientific">Plasticicumulans lactativorans</name>
    <dbReference type="NCBI Taxonomy" id="1133106"/>
    <lineage>
        <taxon>Bacteria</taxon>
        <taxon>Pseudomonadati</taxon>
        <taxon>Pseudomonadota</taxon>
        <taxon>Gammaproteobacteria</taxon>
        <taxon>Candidatus Competibacteraceae</taxon>
        <taxon>Plasticicumulans</taxon>
    </lineage>
</organism>
<accession>A0A4R2L1U2</accession>
<feature type="signal peptide" evidence="7">
    <location>
        <begin position="1"/>
        <end position="23"/>
    </location>
</feature>
<feature type="active site" description="Nucleophile" evidence="6">
    <location>
        <position position="64"/>
    </location>
</feature>